<evidence type="ECO:0000313" key="5">
    <source>
        <dbReference type="Proteomes" id="UP000289200"/>
    </source>
</evidence>
<name>A0A447CV66_9BRAD</name>
<proteinExistence type="predicted"/>
<accession>A0A447CV66</accession>
<organism evidence="4 5">
    <name type="scientific">Rhodoplanes serenus</name>
    <dbReference type="NCBI Taxonomy" id="200615"/>
    <lineage>
        <taxon>Bacteria</taxon>
        <taxon>Pseudomonadati</taxon>
        <taxon>Pseudomonadota</taxon>
        <taxon>Alphaproteobacteria</taxon>
        <taxon>Hyphomicrobiales</taxon>
        <taxon>Nitrobacteraceae</taxon>
        <taxon>Rhodoplanes</taxon>
    </lineage>
</organism>
<keyword evidence="1" id="KW-0472">Membrane</keyword>
<feature type="transmembrane region" description="Helical" evidence="1">
    <location>
        <begin position="120"/>
        <end position="139"/>
    </location>
</feature>
<feature type="domain" description="DUF1468" evidence="3">
    <location>
        <begin position="11"/>
        <end position="144"/>
    </location>
</feature>
<dbReference type="RefSeq" id="WP_129609132.1">
    <property type="nucleotide sequence ID" value="NZ_UWOC01000142.1"/>
</dbReference>
<dbReference type="InterPro" id="IPR009936">
    <property type="entry name" value="DUF1468"/>
</dbReference>
<feature type="signal peptide" evidence="2">
    <location>
        <begin position="1"/>
        <end position="25"/>
    </location>
</feature>
<feature type="chain" id="PRO_5019013011" description="DUF1468 domain-containing protein" evidence="2">
    <location>
        <begin position="26"/>
        <end position="150"/>
    </location>
</feature>
<comment type="caution">
    <text evidence="4">The sequence shown here is derived from an EMBL/GenBank/DDBJ whole genome shotgun (WGS) entry which is preliminary data.</text>
</comment>
<keyword evidence="1" id="KW-1133">Transmembrane helix</keyword>
<protein>
    <recommendedName>
        <fullName evidence="3">DUF1468 domain-containing protein</fullName>
    </recommendedName>
</protein>
<dbReference type="Proteomes" id="UP000289200">
    <property type="component" value="Unassembled WGS sequence"/>
</dbReference>
<feature type="transmembrane region" description="Helical" evidence="1">
    <location>
        <begin position="72"/>
        <end position="89"/>
    </location>
</feature>
<feature type="transmembrane region" description="Helical" evidence="1">
    <location>
        <begin position="42"/>
        <end position="60"/>
    </location>
</feature>
<evidence type="ECO:0000259" key="3">
    <source>
        <dbReference type="Pfam" id="PF07331"/>
    </source>
</evidence>
<reference evidence="5" key="1">
    <citation type="submission" date="2018-10" db="EMBL/GenBank/DDBJ databases">
        <authorList>
            <person name="Peiro R."/>
            <person name="Begona"/>
            <person name="Cbmso G."/>
            <person name="Lopez M."/>
            <person name="Gonzalez S."/>
            <person name="Sacristan E."/>
            <person name="Castillo E."/>
        </authorList>
    </citation>
    <scope>NUCLEOTIDE SEQUENCE [LARGE SCALE GENOMIC DNA]</scope>
</reference>
<dbReference type="EMBL" id="UWOC01000142">
    <property type="protein sequence ID" value="VCU09185.1"/>
    <property type="molecule type" value="Genomic_DNA"/>
</dbReference>
<sequence>MRPRRSGVARLVALLLLATAATFVAASLQLSLGTTQKPGPGVVPLVSAVFLGLAAVTALVGRRRADEGEPPAGAAARAVLVVAALVLVYPAALAWFGFSIATVALVWGAARALDLPARPAGLLAVGTVGVSVLLFRVALDVPLPTGLVGF</sequence>
<evidence type="ECO:0000313" key="4">
    <source>
        <dbReference type="EMBL" id="VCU09185.1"/>
    </source>
</evidence>
<keyword evidence="5" id="KW-1185">Reference proteome</keyword>
<dbReference type="AlphaFoldDB" id="A0A447CV66"/>
<keyword evidence="2" id="KW-0732">Signal</keyword>
<dbReference type="Pfam" id="PF07331">
    <property type="entry name" value="TctB"/>
    <property type="match status" value="1"/>
</dbReference>
<evidence type="ECO:0000256" key="1">
    <source>
        <dbReference type="SAM" id="Phobius"/>
    </source>
</evidence>
<evidence type="ECO:0000256" key="2">
    <source>
        <dbReference type="SAM" id="SignalP"/>
    </source>
</evidence>
<gene>
    <name evidence="4" type="ORF">RHODGE_RHODGE_02357</name>
</gene>
<keyword evidence="1" id="KW-0812">Transmembrane</keyword>